<keyword evidence="4 11" id="KW-0812">Transmembrane</keyword>
<comment type="caution">
    <text evidence="15">The sequence shown here is derived from an EMBL/GenBank/DDBJ whole genome shotgun (WGS) entry which is preliminary data.</text>
</comment>
<comment type="similarity">
    <text evidence="2">Belongs to the ABC transporter superfamily. ABCB family. Multidrug resistance exporter (TC 3.A.1.201) subfamily.</text>
</comment>
<dbReference type="PROSITE" id="PS50893">
    <property type="entry name" value="ABC_TRANSPORTER_2"/>
    <property type="match status" value="1"/>
</dbReference>
<feature type="region of interest" description="Disordered" evidence="10">
    <location>
        <begin position="37"/>
        <end position="66"/>
    </location>
</feature>
<gene>
    <name evidence="15" type="ORF">AAP_01779</name>
</gene>
<feature type="domain" description="ABC transmembrane type-1" evidence="14">
    <location>
        <begin position="99"/>
        <end position="384"/>
    </location>
</feature>
<dbReference type="GO" id="GO:0005524">
    <property type="term" value="F:ATP binding"/>
    <property type="evidence" value="ECO:0007669"/>
    <property type="project" value="UniProtKB-KW"/>
</dbReference>
<dbReference type="PROSITE" id="PS00211">
    <property type="entry name" value="ABC_TRANSPORTER_1"/>
    <property type="match status" value="1"/>
</dbReference>
<dbReference type="FunFam" id="3.40.50.300:FF:000186">
    <property type="entry name" value="ATP-binding cassette sub-family B member 7, mitochondrial"/>
    <property type="match status" value="1"/>
</dbReference>
<dbReference type="InterPro" id="IPR027417">
    <property type="entry name" value="P-loop_NTPase"/>
</dbReference>
<evidence type="ECO:0000256" key="3">
    <source>
        <dbReference type="ARBA" id="ARBA00022448"/>
    </source>
</evidence>
<dbReference type="FunFam" id="1.20.1560.10:FF:000050">
    <property type="entry name" value="Vacuolar ABC heavy metal transporter (Hmt1)"/>
    <property type="match status" value="1"/>
</dbReference>
<dbReference type="InterPro" id="IPR003439">
    <property type="entry name" value="ABC_transporter-like_ATP-bd"/>
</dbReference>
<comment type="subcellular location">
    <subcellularLocation>
        <location evidence="1">Membrane</location>
        <topology evidence="1">Multi-pass membrane protein</topology>
    </subcellularLocation>
</comment>
<dbReference type="GO" id="GO:0036246">
    <property type="term" value="P:phytochelatin 2 import into vacuole"/>
    <property type="evidence" value="ECO:0007669"/>
    <property type="project" value="EnsemblFungi"/>
</dbReference>
<dbReference type="Gene3D" id="1.20.1560.10">
    <property type="entry name" value="ABC transporter type 1, transmembrane domain"/>
    <property type="match status" value="1"/>
</dbReference>
<dbReference type="OrthoDB" id="6500128at2759"/>
<keyword evidence="3" id="KW-0813">Transport</keyword>
<evidence type="ECO:0000256" key="1">
    <source>
        <dbReference type="ARBA" id="ARBA00004141"/>
    </source>
</evidence>
<reference evidence="15 16" key="1">
    <citation type="journal article" date="2016" name="Genome Biol. Evol.">
        <title>Divergent and convergent evolution of fungal pathogenicity.</title>
        <authorList>
            <person name="Shang Y."/>
            <person name="Xiao G."/>
            <person name="Zheng P."/>
            <person name="Cen K."/>
            <person name="Zhan S."/>
            <person name="Wang C."/>
        </authorList>
    </citation>
    <scope>NUCLEOTIDE SEQUENCE [LARGE SCALE GENOMIC DNA]</scope>
    <source>
        <strain evidence="15 16">ARSEF 7405</strain>
    </source>
</reference>
<dbReference type="InterPro" id="IPR039421">
    <property type="entry name" value="Type_1_exporter"/>
</dbReference>
<feature type="chain" id="PRO_5007895468" evidence="12">
    <location>
        <begin position="20"/>
        <end position="700"/>
    </location>
</feature>
<evidence type="ECO:0000256" key="7">
    <source>
        <dbReference type="ARBA" id="ARBA00022989"/>
    </source>
</evidence>
<keyword evidence="12" id="KW-0732">Signal</keyword>
<keyword evidence="16" id="KW-1185">Reference proteome</keyword>
<accession>A0A168AXF7</accession>
<dbReference type="GO" id="GO:0044604">
    <property type="term" value="F:ABC-type phytochelatin transporter activity"/>
    <property type="evidence" value="ECO:0007669"/>
    <property type="project" value="EnsemblFungi"/>
</dbReference>
<proteinExistence type="inferred from homology"/>
<dbReference type="Gene3D" id="3.40.50.300">
    <property type="entry name" value="P-loop containing nucleotide triphosphate hydrolases"/>
    <property type="match status" value="1"/>
</dbReference>
<dbReference type="PROSITE" id="PS50929">
    <property type="entry name" value="ABC_TM1F"/>
    <property type="match status" value="1"/>
</dbReference>
<evidence type="ECO:0000259" key="14">
    <source>
        <dbReference type="PROSITE" id="PS50929"/>
    </source>
</evidence>
<dbReference type="InterPro" id="IPR003593">
    <property type="entry name" value="AAA+_ATPase"/>
</dbReference>
<feature type="region of interest" description="Disordered" evidence="10">
    <location>
        <begin position="667"/>
        <end position="700"/>
    </location>
</feature>
<dbReference type="VEuPathDB" id="FungiDB:AAP_01779"/>
<sequence length="700" mass="78255">MLFAVVFLYFACSFYLRRKDNTTSGSVSERTPLLQAAGETSSAGTQGEEGEGSQQQQKPKPAGPGKTPSKTWWQYLSGYAIFFPYVWPSKSRRLQITVLICFVLLMLQRVVNVLVPYQVGVITDELSNDEDFHVPWSGIFLYILYRWLQGNQGLIGSIRAWLWIPVGQYSYMELSTAAFEHVHSLSLEFHLGKKTGEVLSALSKGSSINTFLEQITFQVVPMLVDLCVAIAFFAIAFDVYYALVVTVVTFIYLYVTIRLAQWRTEVRRQMANASRQEDAVKNDSMVSYETVKYFNAETYEFNRYRGAVSDYQKAEYGVLFSLNLMNTCQNTVFMLGLLITCFIAAFQVATGERPVGQFITLLTYMAQLQGPLNFFGTFYRSIQNALINSERMLELFRERPTVVDNPTAKVMEKCQGDVVFSNVGFSYDARKKALDGLDFHCKPGTTTALVGESGGGKSTVFRLLFRFYNVESGDILIDGQSVNDVTIESLRRHIGVVPQDTVLFNETLMYNLKYANASATDEEVYNACRAASIHDQILSFPDGYNTKVGERGLRLSGGEKQRVAIARTILKNPRIILLDEATAALDTATEENIQQALSTLSKGRTVLVIAHRLSTITTADQILVLGEGKVVERGTHEELLGLKGKYASMWRKQIRAQKAAAEAQVLRDQAERLDDSTDVSRTPTPSQLDQKGKGVSGGRK</sequence>
<dbReference type="Proteomes" id="UP000242877">
    <property type="component" value="Unassembled WGS sequence"/>
</dbReference>
<organism evidence="15 16">
    <name type="scientific">Ascosphaera apis ARSEF 7405</name>
    <dbReference type="NCBI Taxonomy" id="392613"/>
    <lineage>
        <taxon>Eukaryota</taxon>
        <taxon>Fungi</taxon>
        <taxon>Dikarya</taxon>
        <taxon>Ascomycota</taxon>
        <taxon>Pezizomycotina</taxon>
        <taxon>Eurotiomycetes</taxon>
        <taxon>Eurotiomycetidae</taxon>
        <taxon>Onygenales</taxon>
        <taxon>Ascosphaeraceae</taxon>
        <taxon>Ascosphaera</taxon>
    </lineage>
</organism>
<evidence type="ECO:0000256" key="2">
    <source>
        <dbReference type="ARBA" id="ARBA00007577"/>
    </source>
</evidence>
<evidence type="ECO:0000256" key="12">
    <source>
        <dbReference type="SAM" id="SignalP"/>
    </source>
</evidence>
<feature type="transmembrane region" description="Helical" evidence="11">
    <location>
        <begin position="331"/>
        <end position="349"/>
    </location>
</feature>
<dbReference type="PANTHER" id="PTHR24221:SF651">
    <property type="entry name" value="HEAVY METAL TOLERANCE PROTEIN"/>
    <property type="match status" value="1"/>
</dbReference>
<dbReference type="GO" id="GO:0000329">
    <property type="term" value="C:fungal-type vacuole membrane"/>
    <property type="evidence" value="ECO:0007669"/>
    <property type="project" value="EnsemblFungi"/>
</dbReference>
<dbReference type="InterPro" id="IPR017871">
    <property type="entry name" value="ABC_transporter-like_CS"/>
</dbReference>
<dbReference type="AlphaFoldDB" id="A0A168AXF7"/>
<evidence type="ECO:0000256" key="6">
    <source>
        <dbReference type="ARBA" id="ARBA00022840"/>
    </source>
</evidence>
<dbReference type="GO" id="GO:0071996">
    <property type="term" value="P:glutathione transmembrane import into vacuole"/>
    <property type="evidence" value="ECO:0007669"/>
    <property type="project" value="EnsemblFungi"/>
</dbReference>
<dbReference type="Pfam" id="PF00005">
    <property type="entry name" value="ABC_tran"/>
    <property type="match status" value="1"/>
</dbReference>
<feature type="signal peptide" evidence="12">
    <location>
        <begin position="1"/>
        <end position="19"/>
    </location>
</feature>
<feature type="compositionally biased region" description="Polar residues" evidence="10">
    <location>
        <begin position="679"/>
        <end position="689"/>
    </location>
</feature>
<evidence type="ECO:0000259" key="13">
    <source>
        <dbReference type="PROSITE" id="PS50893"/>
    </source>
</evidence>
<dbReference type="GO" id="GO:0036249">
    <property type="term" value="P:cadmium ion import into vacuole"/>
    <property type="evidence" value="ECO:0007669"/>
    <property type="project" value="EnsemblFungi"/>
</dbReference>
<keyword evidence="7 11" id="KW-1133">Transmembrane helix</keyword>
<evidence type="ECO:0000256" key="5">
    <source>
        <dbReference type="ARBA" id="ARBA00022741"/>
    </source>
</evidence>
<dbReference type="Pfam" id="PF00664">
    <property type="entry name" value="ABC_membrane"/>
    <property type="match status" value="1"/>
</dbReference>
<dbReference type="CDD" id="cd03253">
    <property type="entry name" value="ABCC_ATM1_transporter"/>
    <property type="match status" value="1"/>
</dbReference>
<comment type="similarity">
    <text evidence="9">Belongs to the ABC transporter superfamily. ABCB family. Heavy Metal importer (TC 3.A.1.210) subfamily.</text>
</comment>
<dbReference type="SMART" id="SM00382">
    <property type="entry name" value="AAA"/>
    <property type="match status" value="1"/>
</dbReference>
<dbReference type="EMBL" id="AZGZ01000006">
    <property type="protein sequence ID" value="KZZ94479.1"/>
    <property type="molecule type" value="Genomic_DNA"/>
</dbReference>
<dbReference type="SUPFAM" id="SSF90123">
    <property type="entry name" value="ABC transporter transmembrane region"/>
    <property type="match status" value="1"/>
</dbReference>
<feature type="transmembrane region" description="Helical" evidence="11">
    <location>
        <begin position="241"/>
        <end position="260"/>
    </location>
</feature>
<evidence type="ECO:0000313" key="15">
    <source>
        <dbReference type="EMBL" id="KZZ94479.1"/>
    </source>
</evidence>
<dbReference type="InterPro" id="IPR011527">
    <property type="entry name" value="ABC1_TM_dom"/>
</dbReference>
<evidence type="ECO:0000256" key="9">
    <source>
        <dbReference type="ARBA" id="ARBA00024363"/>
    </source>
</evidence>
<keyword evidence="6" id="KW-0067">ATP-binding</keyword>
<dbReference type="GO" id="GO:0016887">
    <property type="term" value="F:ATP hydrolysis activity"/>
    <property type="evidence" value="ECO:0007669"/>
    <property type="project" value="InterPro"/>
</dbReference>
<dbReference type="CDD" id="cd18583">
    <property type="entry name" value="ABC_6TM_HMT1"/>
    <property type="match status" value="1"/>
</dbReference>
<protein>
    <submittedName>
        <fullName evidence="15">ABC transporter, transmembrane domain, type 1</fullName>
    </submittedName>
</protein>
<dbReference type="SUPFAM" id="SSF52540">
    <property type="entry name" value="P-loop containing nucleoside triphosphate hydrolases"/>
    <property type="match status" value="1"/>
</dbReference>
<keyword evidence="8 11" id="KW-0472">Membrane</keyword>
<evidence type="ECO:0000313" key="16">
    <source>
        <dbReference type="Proteomes" id="UP000242877"/>
    </source>
</evidence>
<evidence type="ECO:0000256" key="11">
    <source>
        <dbReference type="SAM" id="Phobius"/>
    </source>
</evidence>
<feature type="compositionally biased region" description="Low complexity" evidence="10">
    <location>
        <begin position="38"/>
        <end position="66"/>
    </location>
</feature>
<dbReference type="GO" id="GO:0098849">
    <property type="term" value="P:cellular detoxification of cadmium ion"/>
    <property type="evidence" value="ECO:0007669"/>
    <property type="project" value="EnsemblFungi"/>
</dbReference>
<evidence type="ECO:0000256" key="10">
    <source>
        <dbReference type="SAM" id="MobiDB-lite"/>
    </source>
</evidence>
<keyword evidence="5" id="KW-0547">Nucleotide-binding</keyword>
<dbReference type="PANTHER" id="PTHR24221">
    <property type="entry name" value="ATP-BINDING CASSETTE SUB-FAMILY B"/>
    <property type="match status" value="1"/>
</dbReference>
<feature type="domain" description="ABC transporter" evidence="13">
    <location>
        <begin position="418"/>
        <end position="652"/>
    </location>
</feature>
<name>A0A168AXF7_9EURO</name>
<dbReference type="InterPro" id="IPR036640">
    <property type="entry name" value="ABC1_TM_sf"/>
</dbReference>
<evidence type="ECO:0000256" key="8">
    <source>
        <dbReference type="ARBA" id="ARBA00023136"/>
    </source>
</evidence>
<evidence type="ECO:0000256" key="4">
    <source>
        <dbReference type="ARBA" id="ARBA00022692"/>
    </source>
</evidence>